<protein>
    <recommendedName>
        <fullName evidence="3">DUF4214 domain-containing protein</fullName>
    </recommendedName>
</protein>
<dbReference type="OrthoDB" id="672824at2"/>
<evidence type="ECO:0000313" key="2">
    <source>
        <dbReference type="Proteomes" id="UP000260644"/>
    </source>
</evidence>
<dbReference type="AlphaFoldDB" id="A0A3E1Y612"/>
<sequence>MKKTEHLKYRLALTVIICLAFMSVSFGQSKGEIINGSYFIAFGRFPDSREFREWEQGGSYTIDQMVNFHRGHISRNTQERTATITRAYMDAFGWDPSANDISYWSSRNSTYAEVFNAQMSNLKSNTKSKTLVIQQSYYRAFNQLPSAAQLQYWMNQPTYSFAQLVAFHTTWKNQGRNSTAVTGIQNKLNQNGISTFSLSAQGAAAVIAAGGANVIAAGGGNVIAAGGANVIAAGGAN</sequence>
<proteinExistence type="predicted"/>
<gene>
    <name evidence="1" type="ORF">DVR12_20885</name>
</gene>
<organism evidence="1 2">
    <name type="scientific">Chitinophaga silvatica</name>
    <dbReference type="NCBI Taxonomy" id="2282649"/>
    <lineage>
        <taxon>Bacteria</taxon>
        <taxon>Pseudomonadati</taxon>
        <taxon>Bacteroidota</taxon>
        <taxon>Chitinophagia</taxon>
        <taxon>Chitinophagales</taxon>
        <taxon>Chitinophagaceae</taxon>
        <taxon>Chitinophaga</taxon>
    </lineage>
</organism>
<comment type="caution">
    <text evidence="1">The sequence shown here is derived from an EMBL/GenBank/DDBJ whole genome shotgun (WGS) entry which is preliminary data.</text>
</comment>
<dbReference type="RefSeq" id="WP_116977735.1">
    <property type="nucleotide sequence ID" value="NZ_QPMM01000011.1"/>
</dbReference>
<dbReference type="EMBL" id="QPMM01000011">
    <property type="protein sequence ID" value="RFS20173.1"/>
    <property type="molecule type" value="Genomic_DNA"/>
</dbReference>
<evidence type="ECO:0008006" key="3">
    <source>
        <dbReference type="Google" id="ProtNLM"/>
    </source>
</evidence>
<keyword evidence="2" id="KW-1185">Reference proteome</keyword>
<accession>A0A3E1Y612</accession>
<name>A0A3E1Y612_9BACT</name>
<dbReference type="Proteomes" id="UP000260644">
    <property type="component" value="Unassembled WGS sequence"/>
</dbReference>
<reference evidence="1 2" key="1">
    <citation type="submission" date="2018-07" db="EMBL/GenBank/DDBJ databases">
        <title>Chitinophaga K2CV101002-2 sp. nov., isolated from a monsoon evergreen broad-leaved forest soil.</title>
        <authorList>
            <person name="Lv Y."/>
        </authorList>
    </citation>
    <scope>NUCLEOTIDE SEQUENCE [LARGE SCALE GENOMIC DNA]</scope>
    <source>
        <strain evidence="1 2">GDMCC 1.1288</strain>
    </source>
</reference>
<evidence type="ECO:0000313" key="1">
    <source>
        <dbReference type="EMBL" id="RFS20173.1"/>
    </source>
</evidence>